<dbReference type="InterPro" id="IPR050509">
    <property type="entry name" value="CoA-transferase_III"/>
</dbReference>
<evidence type="ECO:0000313" key="1">
    <source>
        <dbReference type="EMBL" id="KAA9157309.1"/>
    </source>
</evidence>
<dbReference type="Gene3D" id="3.30.1540.10">
    <property type="entry name" value="formyl-coa transferase, domain 3"/>
    <property type="match status" value="1"/>
</dbReference>
<dbReference type="InterPro" id="IPR044855">
    <property type="entry name" value="CoA-Trfase_III_dom3_sf"/>
</dbReference>
<dbReference type="PANTHER" id="PTHR48228:SF5">
    <property type="entry name" value="ALPHA-METHYLACYL-COA RACEMASE"/>
    <property type="match status" value="1"/>
</dbReference>
<dbReference type="OrthoDB" id="9797653at2"/>
<dbReference type="SUPFAM" id="SSF89796">
    <property type="entry name" value="CoA-transferase family III (CaiB/BaiF)"/>
    <property type="match status" value="2"/>
</dbReference>
<dbReference type="EMBL" id="VMNW02000042">
    <property type="protein sequence ID" value="KAA9157309.1"/>
    <property type="molecule type" value="Genomic_DNA"/>
</dbReference>
<dbReference type="InterPro" id="IPR003673">
    <property type="entry name" value="CoA-Trfase_fam_III"/>
</dbReference>
<accession>A0A5N0UZM9</accession>
<dbReference type="PANTHER" id="PTHR48228">
    <property type="entry name" value="SUCCINYL-COA--D-CITRAMALATE COA-TRANSFERASE"/>
    <property type="match status" value="1"/>
</dbReference>
<dbReference type="AlphaFoldDB" id="A0A5N0UZM9"/>
<keyword evidence="1" id="KW-0808">Transferase</keyword>
<reference evidence="1" key="1">
    <citation type="submission" date="2019-09" db="EMBL/GenBank/DDBJ databases">
        <authorList>
            <person name="Teo W.F.A."/>
            <person name="Duangmal K."/>
        </authorList>
    </citation>
    <scope>NUCLEOTIDE SEQUENCE [LARGE SCALE GENOMIC DNA]</scope>
    <source>
        <strain evidence="1">K81G1</strain>
    </source>
</reference>
<keyword evidence="2" id="KW-1185">Reference proteome</keyword>
<name>A0A5N0UZM9_9PSEU</name>
<gene>
    <name evidence="1" type="ORF">FPZ12_025405</name>
</gene>
<evidence type="ECO:0000313" key="2">
    <source>
        <dbReference type="Proteomes" id="UP000319769"/>
    </source>
</evidence>
<protein>
    <submittedName>
        <fullName evidence="1">CoA transferase</fullName>
    </submittedName>
</protein>
<comment type="caution">
    <text evidence="1">The sequence shown here is derived from an EMBL/GenBank/DDBJ whole genome shotgun (WGS) entry which is preliminary data.</text>
</comment>
<dbReference type="Pfam" id="PF02515">
    <property type="entry name" value="CoA_transf_3"/>
    <property type="match status" value="2"/>
</dbReference>
<organism evidence="1 2">
    <name type="scientific">Amycolatopsis acidicola</name>
    <dbReference type="NCBI Taxonomy" id="2596893"/>
    <lineage>
        <taxon>Bacteria</taxon>
        <taxon>Bacillati</taxon>
        <taxon>Actinomycetota</taxon>
        <taxon>Actinomycetes</taxon>
        <taxon>Pseudonocardiales</taxon>
        <taxon>Pseudonocardiaceae</taxon>
        <taxon>Amycolatopsis</taxon>
    </lineage>
</organism>
<sequence length="719" mass="77086">MSMPVLAGLRVVELAEGIPGPFAARLLAEAGADVVKVERPGGDPARRLWPAGFATWNRSKRGTLWDADRFDELLARADVLIHSLPIGEARELGLDEESLASRHPHLILGSVPAYPEGHPRADWAAADSLVQAAEGFMDEQQGNREGPVFVRMPFPSWCAAYLVASGVLARLVQRERTGTVRAMHTSVFQGALAPAALYWQRSEHLPEGLTGHTLPKIWPDAALSIFACADGEWIQLAGAMGGWLESPPILETLAVLDKVDLYEIGVNPGNRAEWAEVFAQHDSAHWIAEFAEADVPCMRIRDLGDCFTEEQARVNDYVVEVDDAEIGRCLQVGPPIGTTPPSVVRSPAPRLGEHEFSDVVASFGDPRPELSRAGDALPLEGLRALDFGSVVAGPYGAQCLADLGADVIKVEPKGGDRGRGLTQFAGSNRGKRSVALDLKAPESQEPLRRLIESADIVLHNMRLRPAARLGIDGPGLRAVNPRVVFSHVSANGQKGPLAAYPGYDPTAQALTGWERANAGEGQPPNWLRNSILDVQAGLSATVGALLQLFQREHTGVVGDAATSLLAVGMTMASEVALPVSGERLPVDRIDAEQTGISPWHRIVPARDGWVAIAALTEEERERLDGVDLDRTAGALLAALEEAGVPATRVTLDRMDAFFDDPVHRELGVSRSLRTKGYGALDVVGGFWSACRSGESVPALGEHTAEVLDELAGKTEVMAR</sequence>
<proteinExistence type="predicted"/>
<dbReference type="GO" id="GO:0016740">
    <property type="term" value="F:transferase activity"/>
    <property type="evidence" value="ECO:0007669"/>
    <property type="project" value="UniProtKB-KW"/>
</dbReference>
<dbReference type="Proteomes" id="UP000319769">
    <property type="component" value="Unassembled WGS sequence"/>
</dbReference>
<dbReference type="InterPro" id="IPR023606">
    <property type="entry name" value="CoA-Trfase_III_dom_1_sf"/>
</dbReference>
<dbReference type="Gene3D" id="3.40.50.10540">
    <property type="entry name" value="Crotonobetainyl-coa:carnitine coa-transferase, domain 1"/>
    <property type="match status" value="4"/>
</dbReference>